<proteinExistence type="predicted"/>
<dbReference type="AlphaFoldDB" id="A0A2M4DRI6"/>
<accession>A0A2M4DRI6</accession>
<protein>
    <submittedName>
        <fullName evidence="1">Putative secreted protein</fullName>
    </submittedName>
</protein>
<dbReference type="EMBL" id="GGFL01015954">
    <property type="protein sequence ID" value="MBW80132.1"/>
    <property type="molecule type" value="Transcribed_RNA"/>
</dbReference>
<organism evidence="1">
    <name type="scientific">Anopheles darlingi</name>
    <name type="common">Mosquito</name>
    <dbReference type="NCBI Taxonomy" id="43151"/>
    <lineage>
        <taxon>Eukaryota</taxon>
        <taxon>Metazoa</taxon>
        <taxon>Ecdysozoa</taxon>
        <taxon>Arthropoda</taxon>
        <taxon>Hexapoda</taxon>
        <taxon>Insecta</taxon>
        <taxon>Pterygota</taxon>
        <taxon>Neoptera</taxon>
        <taxon>Endopterygota</taxon>
        <taxon>Diptera</taxon>
        <taxon>Nematocera</taxon>
        <taxon>Culicoidea</taxon>
        <taxon>Culicidae</taxon>
        <taxon>Anophelinae</taxon>
        <taxon>Anopheles</taxon>
    </lineage>
</organism>
<name>A0A2M4DRI6_ANODA</name>
<reference evidence="1" key="1">
    <citation type="submission" date="2018-01" db="EMBL/GenBank/DDBJ databases">
        <title>An insight into the sialome of Amazonian anophelines.</title>
        <authorList>
            <person name="Ribeiro J.M."/>
            <person name="Scarpassa V."/>
            <person name="Calvo E."/>
        </authorList>
    </citation>
    <scope>NUCLEOTIDE SEQUENCE</scope>
</reference>
<sequence>MRLNLWFLFIFGTRRKAQNCIHGHIVDAYNVRQVASVQLLLSTLPVICNYAAVALHQFGKIQIEVPCPLCHIGTHRQLFKPLPKALLACLVAQLE</sequence>
<evidence type="ECO:0000313" key="1">
    <source>
        <dbReference type="EMBL" id="MBW80132.1"/>
    </source>
</evidence>